<evidence type="ECO:0000256" key="3">
    <source>
        <dbReference type="ARBA" id="ARBA00022824"/>
    </source>
</evidence>
<evidence type="ECO:0000256" key="2">
    <source>
        <dbReference type="ARBA" id="ARBA00022692"/>
    </source>
</evidence>
<dbReference type="InterPro" id="IPR031468">
    <property type="entry name" value="SMP_LBD"/>
</dbReference>
<dbReference type="PANTHER" id="PTHR13466">
    <property type="entry name" value="TEX2 PROTEIN-RELATED"/>
    <property type="match status" value="1"/>
</dbReference>
<reference evidence="11" key="1">
    <citation type="journal article" date="2020" name="Stud. Mycol.">
        <title>101 Dothideomycetes genomes: a test case for predicting lifestyles and emergence of pathogens.</title>
        <authorList>
            <person name="Haridas S."/>
            <person name="Albert R."/>
            <person name="Binder M."/>
            <person name="Bloem J."/>
            <person name="Labutti K."/>
            <person name="Salamov A."/>
            <person name="Andreopoulos B."/>
            <person name="Baker S."/>
            <person name="Barry K."/>
            <person name="Bills G."/>
            <person name="Bluhm B."/>
            <person name="Cannon C."/>
            <person name="Castanera R."/>
            <person name="Culley D."/>
            <person name="Daum C."/>
            <person name="Ezra D."/>
            <person name="Gonzalez J."/>
            <person name="Henrissat B."/>
            <person name="Kuo A."/>
            <person name="Liang C."/>
            <person name="Lipzen A."/>
            <person name="Lutzoni F."/>
            <person name="Magnuson J."/>
            <person name="Mondo S."/>
            <person name="Nolan M."/>
            <person name="Ohm R."/>
            <person name="Pangilinan J."/>
            <person name="Park H.-J."/>
            <person name="Ramirez L."/>
            <person name="Alfaro M."/>
            <person name="Sun H."/>
            <person name="Tritt A."/>
            <person name="Yoshinaga Y."/>
            <person name="Zwiers L.-H."/>
            <person name="Turgeon B."/>
            <person name="Goodwin S."/>
            <person name="Spatafora J."/>
            <person name="Crous P."/>
            <person name="Grigoriev I."/>
        </authorList>
    </citation>
    <scope>NUCLEOTIDE SEQUENCE</scope>
    <source>
        <strain evidence="11">CBS 130266</strain>
    </source>
</reference>
<evidence type="ECO:0000259" key="10">
    <source>
        <dbReference type="PROSITE" id="PS51847"/>
    </source>
</evidence>
<keyword evidence="2 8" id="KW-0812">Transmembrane</keyword>
<dbReference type="PROSITE" id="PS51847">
    <property type="entry name" value="SMP"/>
    <property type="match status" value="1"/>
</dbReference>
<dbReference type="GO" id="GO:0005789">
    <property type="term" value="C:endoplasmic reticulum membrane"/>
    <property type="evidence" value="ECO:0007669"/>
    <property type="project" value="UniProtKB-SubCell"/>
</dbReference>
<evidence type="ECO:0000256" key="7">
    <source>
        <dbReference type="ARBA" id="ARBA00023136"/>
    </source>
</evidence>
<evidence type="ECO:0000313" key="12">
    <source>
        <dbReference type="Proteomes" id="UP000800235"/>
    </source>
</evidence>
<evidence type="ECO:0000256" key="8">
    <source>
        <dbReference type="HAMAP-Rule" id="MF_03103"/>
    </source>
</evidence>
<feature type="region of interest" description="Disordered" evidence="9">
    <location>
        <begin position="305"/>
        <end position="456"/>
    </location>
</feature>
<feature type="compositionally biased region" description="Basic and acidic residues" evidence="9">
    <location>
        <begin position="445"/>
        <end position="456"/>
    </location>
</feature>
<dbReference type="InterPro" id="IPR019411">
    <property type="entry name" value="MMM1_dom"/>
</dbReference>
<dbReference type="GO" id="GO:0015914">
    <property type="term" value="P:phospholipid transport"/>
    <property type="evidence" value="ECO:0007669"/>
    <property type="project" value="TreeGrafter"/>
</dbReference>
<dbReference type="OrthoDB" id="5599157at2759"/>
<comment type="function">
    <text evidence="8">Component of the ERMES/MDM complex, which serves as a molecular tether to connect the endoplasmic reticulum (ER) and mitochondria. Components of this complex are involved in the control of mitochondrial shape and protein biogenesis, and function in nonvesicular lipid trafficking between the ER and mitochondria. The MDM12-MMM1 subcomplex functions in the major beta-barrel assembly pathway that is responsible for biogenesis of all outer membrane beta-barrel proteins, and acts in a late step after the SAM complex. The MDM10-MDM12-MMM1 subcomplex further acts in the TOM40-specific pathway after the action of the MDM12-MMM1 complex. Essential for establishing and maintaining the structure of mitochondria and maintenance of mtDNA nucleoids.</text>
</comment>
<dbReference type="InterPro" id="IPR027537">
    <property type="entry name" value="Mmm1"/>
</dbReference>
<feature type="compositionally biased region" description="Basic and acidic residues" evidence="9">
    <location>
        <begin position="356"/>
        <end position="375"/>
    </location>
</feature>
<dbReference type="GO" id="GO:0008289">
    <property type="term" value="F:lipid binding"/>
    <property type="evidence" value="ECO:0007669"/>
    <property type="project" value="UniProtKB-KW"/>
</dbReference>
<dbReference type="GO" id="GO:0045040">
    <property type="term" value="P:protein insertion into mitochondrial outer membrane"/>
    <property type="evidence" value="ECO:0007669"/>
    <property type="project" value="UniProtKB-UniRule"/>
</dbReference>
<keyword evidence="7 8" id="KW-0472">Membrane</keyword>
<comment type="subcellular location">
    <subcellularLocation>
        <location evidence="8">Endoplasmic reticulum membrane</location>
        <topology evidence="8">Single-pass type I membrane protein</topology>
    </subcellularLocation>
    <text evidence="8">The ERMES/MDM complex localizes to a few discrete foci (around 10 per single cell), that represent mitochondria-endoplasmic reticulum junctions. These foci are often found next to mtDNA nucleoids.</text>
</comment>
<name>A0A9P4NI44_9PEZI</name>
<evidence type="ECO:0000256" key="5">
    <source>
        <dbReference type="ARBA" id="ARBA00023055"/>
    </source>
</evidence>
<comment type="similarity">
    <text evidence="8">Belongs to the MMM1 family.</text>
</comment>
<dbReference type="CDD" id="cd21671">
    <property type="entry name" value="SMP_Mmm1"/>
    <property type="match status" value="1"/>
</dbReference>
<organism evidence="11 12">
    <name type="scientific">Tothia fuscella</name>
    <dbReference type="NCBI Taxonomy" id="1048955"/>
    <lineage>
        <taxon>Eukaryota</taxon>
        <taxon>Fungi</taxon>
        <taxon>Dikarya</taxon>
        <taxon>Ascomycota</taxon>
        <taxon>Pezizomycotina</taxon>
        <taxon>Dothideomycetes</taxon>
        <taxon>Pleosporomycetidae</taxon>
        <taxon>Venturiales</taxon>
        <taxon>Cylindrosympodiaceae</taxon>
        <taxon>Tothia</taxon>
    </lineage>
</organism>
<evidence type="ECO:0000313" key="11">
    <source>
        <dbReference type="EMBL" id="KAF2422065.1"/>
    </source>
</evidence>
<dbReference type="HAMAP" id="MF_03103">
    <property type="entry name" value="Mmm1"/>
    <property type="match status" value="1"/>
</dbReference>
<feature type="topological domain" description="Lumenal" evidence="8">
    <location>
        <begin position="1"/>
        <end position="8"/>
    </location>
</feature>
<feature type="domain" description="SMP-LTD" evidence="10">
    <location>
        <begin position="88"/>
        <end position="301"/>
    </location>
</feature>
<comment type="subunit">
    <text evidence="8">Homodimer. Component of the ER-mitochondria encounter structure (ERMES) or MDM complex, composed of MMM1, MDM10, MDM12 and MDM34. A MMM1 homodimer associates with one molecule of MDM12 on each side in a pairwise head-to-tail manner, and the SMP-LTD domains of MMM1 and MDM12 generate a continuous hydrophobic tunnel for phospholipid trafficking.</text>
</comment>
<protein>
    <recommendedName>
        <fullName evidence="8">Maintenance of mitochondrial morphology protein 1</fullName>
    </recommendedName>
</protein>
<proteinExistence type="inferred from homology"/>
<dbReference type="Pfam" id="PF10296">
    <property type="entry name" value="MMM1"/>
    <property type="match status" value="1"/>
</dbReference>
<keyword evidence="3 8" id="KW-0256">Endoplasmic reticulum</keyword>
<dbReference type="PANTHER" id="PTHR13466:SF0">
    <property type="entry name" value="SMP-LTD DOMAIN-CONTAINING PROTEIN"/>
    <property type="match status" value="1"/>
</dbReference>
<evidence type="ECO:0000256" key="4">
    <source>
        <dbReference type="ARBA" id="ARBA00022989"/>
    </source>
</evidence>
<dbReference type="EMBL" id="MU007094">
    <property type="protein sequence ID" value="KAF2422065.1"/>
    <property type="molecule type" value="Genomic_DNA"/>
</dbReference>
<sequence length="456" mass="50760">MNSLVAFFLGQFSLALLIFAFIKFFIFGETPLIPHTYRSRRLSNQPFLRPTSSTSLLRHKKSSTLRPAPVITTASILAKTYYNVSGRQPESLDWFNVLVAQTIAQLRADAQDDDAILKTLNSVLNGPQRPDFLGEVKVTEIGLGEEYPIFSNCRIIPVEEGEGVNSGEGQRLQAKLDVDLSDAITLGVETKLVLNYPKPMAAVLPVALAVSVVRFSGTLSLSFIPAEAPNTEPSDSTTRLPTSLAFSFLPDYRLDLSVRSLVGSRSRLQDVPKIAQLVEARIHAWLDERCVEPRVQQIVLPSLWPRKKNTRGGDEEGSLDGTSADGSREGMGSKEGAMGFREGAMGSREGAMGSREGVKLDVVADHRERDRDRQRRSSMSEVAQDDSLDARMAAEGARMRAAESRSEREERLRLQQQRQQRQQQQNLDPAVRRRLPVQGHARNQSTEDYRIPGRFE</sequence>
<evidence type="ECO:0000256" key="6">
    <source>
        <dbReference type="ARBA" id="ARBA00023121"/>
    </source>
</evidence>
<keyword evidence="12" id="KW-1185">Reference proteome</keyword>
<feature type="topological domain" description="Cytoplasmic" evidence="8">
    <location>
        <begin position="28"/>
        <end position="456"/>
    </location>
</feature>
<keyword evidence="5" id="KW-0445">Lipid transport</keyword>
<keyword evidence="4 8" id="KW-1133">Transmembrane helix</keyword>
<keyword evidence="1" id="KW-0813">Transport</keyword>
<dbReference type="Proteomes" id="UP000800235">
    <property type="component" value="Unassembled WGS sequence"/>
</dbReference>
<accession>A0A9P4NI44</accession>
<feature type="compositionally biased region" description="Low complexity" evidence="9">
    <location>
        <begin position="414"/>
        <end position="425"/>
    </location>
</feature>
<evidence type="ECO:0000256" key="1">
    <source>
        <dbReference type="ARBA" id="ARBA00022448"/>
    </source>
</evidence>
<dbReference type="GO" id="GO:0032865">
    <property type="term" value="C:ERMES complex"/>
    <property type="evidence" value="ECO:0007669"/>
    <property type="project" value="UniProtKB-UniRule"/>
</dbReference>
<dbReference type="GO" id="GO:1990456">
    <property type="term" value="P:mitochondrion-endoplasmic reticulum membrane tethering"/>
    <property type="evidence" value="ECO:0007669"/>
    <property type="project" value="TreeGrafter"/>
</dbReference>
<gene>
    <name evidence="8" type="primary">MMM1</name>
    <name evidence="11" type="ORF">EJ08DRAFT_619670</name>
</gene>
<comment type="caution">
    <text evidence="11">The sequence shown here is derived from an EMBL/GenBank/DDBJ whole genome shotgun (WGS) entry which is preliminary data.</text>
</comment>
<keyword evidence="6" id="KW-0446">Lipid-binding</keyword>
<evidence type="ECO:0000256" key="9">
    <source>
        <dbReference type="SAM" id="MobiDB-lite"/>
    </source>
</evidence>
<dbReference type="AlphaFoldDB" id="A0A9P4NI44"/>
<feature type="compositionally biased region" description="Basic and acidic residues" evidence="9">
    <location>
        <begin position="397"/>
        <end position="413"/>
    </location>
</feature>